<dbReference type="Proteomes" id="UP001163321">
    <property type="component" value="Chromosome 1"/>
</dbReference>
<gene>
    <name evidence="1" type="ORF">PsorP6_001651</name>
</gene>
<comment type="caution">
    <text evidence="1">The sequence shown here is derived from an EMBL/GenBank/DDBJ whole genome shotgun (WGS) entry which is preliminary data.</text>
</comment>
<protein>
    <submittedName>
        <fullName evidence="1">Uncharacterized protein</fullName>
    </submittedName>
</protein>
<organism evidence="1 2">
    <name type="scientific">Peronosclerospora sorghi</name>
    <dbReference type="NCBI Taxonomy" id="230839"/>
    <lineage>
        <taxon>Eukaryota</taxon>
        <taxon>Sar</taxon>
        <taxon>Stramenopiles</taxon>
        <taxon>Oomycota</taxon>
        <taxon>Peronosporomycetes</taxon>
        <taxon>Peronosporales</taxon>
        <taxon>Peronosporaceae</taxon>
        <taxon>Peronosclerospora</taxon>
    </lineage>
</organism>
<reference evidence="1 2" key="1">
    <citation type="journal article" date="2022" name="bioRxiv">
        <title>The genome of the oomycete Peronosclerospora sorghi, a cosmopolitan pathogen of maize and sorghum, is inflated with dispersed pseudogenes.</title>
        <authorList>
            <person name="Fletcher K."/>
            <person name="Martin F."/>
            <person name="Isakeit T."/>
            <person name="Cavanaugh K."/>
            <person name="Magill C."/>
            <person name="Michelmore R."/>
        </authorList>
    </citation>
    <scope>NUCLEOTIDE SEQUENCE [LARGE SCALE GENOMIC DNA]</scope>
    <source>
        <strain evidence="1">P6</strain>
    </source>
</reference>
<dbReference type="EMBL" id="CM047580">
    <property type="protein sequence ID" value="KAI9923125.1"/>
    <property type="molecule type" value="Genomic_DNA"/>
</dbReference>
<evidence type="ECO:0000313" key="2">
    <source>
        <dbReference type="Proteomes" id="UP001163321"/>
    </source>
</evidence>
<accession>A0ACC0WW31</accession>
<name>A0ACC0WW31_9STRA</name>
<sequence length="410" mass="46907">MDPARQSREEETTELWKAALEDDDTFTKLSDTELGSYAAHTPASAVELETRPRPTPPRGSAREPPPPRVKRKNFSKQLQLLCLERYAYYARAFGHLPDKDATQHMLERSFREFLTAGGAAEEPQLTYAEFLKLIRNRRREMQARRGAHHVPTPRTNVVAALTPAKRKLHEEQAKIRALIEIIDQARDHHQHPTRGKGTSSVGEEDPPPHRQQPRRRGPEPDATEPPAPIELALGSPPSSSCVLESFQPVVPSTSSSSTPVVDQVDAILHTHDEIRAIQREIRTRVRSISRFIRQQEQRHSEMDEPSSASLPRVFQGRARGTFKPTPLQVIERRTDLVHPSWNRVLFFQLYQTDVKDRHDQIRRPRRRTPAPSTYSKSVMSNMRLGYVHIERVGRRQVPQSQAHHALQHDT</sequence>
<proteinExistence type="predicted"/>
<evidence type="ECO:0000313" key="1">
    <source>
        <dbReference type="EMBL" id="KAI9923125.1"/>
    </source>
</evidence>
<keyword evidence="2" id="KW-1185">Reference proteome</keyword>